<dbReference type="OrthoDB" id="310895at2759"/>
<name>A0A835Q8E7_VANPL</name>
<sequence length="415" mass="46158">MNIILCLRQRLRKASNEYMYDASRSQNGLDTYHFSYMSNPMNYYMNEVKDICIDEGVQSFQKILVERGKGNNDNSAIWKSMEAYGNAAPMAELTQNGIPQDSKPSSVNEGQVTLGKLLEGNIEGKESLSPCKFETYSNDAKERSVKCDLRSFLINECAVPYCNAIGEGNKLDTTEMSTSMLPEKSMQKPSDALQEFYIGSPQWNSSNHNQNSGDDQHMRQKFDQVVNGDEDLTTLAELYPGKVKGDAQMEEAVSSKGDSYKDNISSFSATSRNIKPNLVDGSLEDVRLHDEVSTSDLDTRIVVNENKVRSLPIIVGSEEPINEGTVSARYSFVHLTPGDLGLPGLVCTSGRTISSDHYSGSISLRSDSSATSGHSFAFPILQSEWNSSPVRMAKADPRHSRRKHRWMKTVICCKF</sequence>
<keyword evidence="2" id="KW-1185">Reference proteome</keyword>
<dbReference type="Proteomes" id="UP000636800">
    <property type="component" value="Unassembled WGS sequence"/>
</dbReference>
<evidence type="ECO:0000313" key="2">
    <source>
        <dbReference type="Proteomes" id="UP000636800"/>
    </source>
</evidence>
<dbReference type="GO" id="GO:0009786">
    <property type="term" value="P:regulation of asymmetric cell division"/>
    <property type="evidence" value="ECO:0007669"/>
    <property type="project" value="InterPro"/>
</dbReference>
<protein>
    <submittedName>
        <fullName evidence="1">Uncharacterized protein</fullName>
    </submittedName>
</protein>
<comment type="caution">
    <text evidence="1">The sequence shown here is derived from an EMBL/GenBank/DDBJ whole genome shotgun (WGS) entry which is preliminary data.</text>
</comment>
<organism evidence="1 2">
    <name type="scientific">Vanilla planifolia</name>
    <name type="common">Vanilla</name>
    <dbReference type="NCBI Taxonomy" id="51239"/>
    <lineage>
        <taxon>Eukaryota</taxon>
        <taxon>Viridiplantae</taxon>
        <taxon>Streptophyta</taxon>
        <taxon>Embryophyta</taxon>
        <taxon>Tracheophyta</taxon>
        <taxon>Spermatophyta</taxon>
        <taxon>Magnoliopsida</taxon>
        <taxon>Liliopsida</taxon>
        <taxon>Asparagales</taxon>
        <taxon>Orchidaceae</taxon>
        <taxon>Vanilloideae</taxon>
        <taxon>Vanilleae</taxon>
        <taxon>Vanilla</taxon>
    </lineage>
</organism>
<dbReference type="AlphaFoldDB" id="A0A835Q8E7"/>
<dbReference type="PANTHER" id="PTHR33914:SF2">
    <property type="entry name" value="OS02G0582100 PROTEIN"/>
    <property type="match status" value="1"/>
</dbReference>
<dbReference type="EMBL" id="JADCNL010000009">
    <property type="protein sequence ID" value="KAG0466663.1"/>
    <property type="molecule type" value="Genomic_DNA"/>
</dbReference>
<accession>A0A835Q8E7</accession>
<evidence type="ECO:0000313" key="1">
    <source>
        <dbReference type="EMBL" id="KAG0466663.1"/>
    </source>
</evidence>
<dbReference type="PANTHER" id="PTHR33914">
    <property type="entry name" value="18S PRE-RIBOSOMAL ASSEMBLY PROTEIN GAR2-LIKE PROTEIN"/>
    <property type="match status" value="1"/>
</dbReference>
<proteinExistence type="predicted"/>
<gene>
    <name evidence="1" type="ORF">HPP92_018243</name>
</gene>
<reference evidence="1 2" key="1">
    <citation type="journal article" date="2020" name="Nat. Food">
        <title>A phased Vanilla planifolia genome enables genetic improvement of flavour and production.</title>
        <authorList>
            <person name="Hasing T."/>
            <person name="Tang H."/>
            <person name="Brym M."/>
            <person name="Khazi F."/>
            <person name="Huang T."/>
            <person name="Chambers A.H."/>
        </authorList>
    </citation>
    <scope>NUCLEOTIDE SEQUENCE [LARGE SCALE GENOMIC DNA]</scope>
    <source>
        <tissue evidence="1">Leaf</tissue>
    </source>
</reference>
<dbReference type="InterPro" id="IPR040378">
    <property type="entry name" value="BASL"/>
</dbReference>